<dbReference type="KEGG" id="hdo:MUK72_06690"/>
<organism evidence="3 6">
    <name type="scientific">Halococcus dombrowskii</name>
    <dbReference type="NCBI Taxonomy" id="179637"/>
    <lineage>
        <taxon>Archaea</taxon>
        <taxon>Methanobacteriati</taxon>
        <taxon>Methanobacteriota</taxon>
        <taxon>Stenosarchaea group</taxon>
        <taxon>Halobacteria</taxon>
        <taxon>Halobacteriales</taxon>
        <taxon>Halococcaceae</taxon>
        <taxon>Halococcus</taxon>
    </lineage>
</organism>
<evidence type="ECO:0000313" key="6">
    <source>
        <dbReference type="Proteomes" id="UP001500962"/>
    </source>
</evidence>
<evidence type="ECO:0000313" key="3">
    <source>
        <dbReference type="EMBL" id="GAA0468597.1"/>
    </source>
</evidence>
<keyword evidence="5" id="KW-1185">Reference proteome</keyword>
<reference evidence="4" key="2">
    <citation type="submission" date="2022-04" db="EMBL/GenBank/DDBJ databases">
        <title>Sequencing and genomic assembly of Halococcus dombrowskii.</title>
        <authorList>
            <person name="Lim S.W."/>
            <person name="MacLea K.S."/>
        </authorList>
    </citation>
    <scope>NUCLEOTIDE SEQUENCE</scope>
    <source>
        <strain evidence="4">H4</strain>
    </source>
</reference>
<dbReference type="EMBL" id="BAAADN010000043">
    <property type="protein sequence ID" value="GAA0468597.1"/>
    <property type="molecule type" value="Genomic_DNA"/>
</dbReference>
<dbReference type="RefSeq" id="WP_244705036.1">
    <property type="nucleotide sequence ID" value="NZ_BAAADN010000043.1"/>
</dbReference>
<feature type="transmembrane region" description="Helical" evidence="2">
    <location>
        <begin position="58"/>
        <end position="76"/>
    </location>
</feature>
<protein>
    <submittedName>
        <fullName evidence="3">Uncharacterized protein</fullName>
    </submittedName>
</protein>
<evidence type="ECO:0000256" key="2">
    <source>
        <dbReference type="SAM" id="Phobius"/>
    </source>
</evidence>
<name>A0AAV3SKE1_HALDO</name>
<keyword evidence="2" id="KW-1133">Transmembrane helix</keyword>
<gene>
    <name evidence="3" type="ORF">GCM10008985_27020</name>
    <name evidence="4" type="ORF">MUK72_06690</name>
</gene>
<evidence type="ECO:0000313" key="5">
    <source>
        <dbReference type="Proteomes" id="UP000830542"/>
    </source>
</evidence>
<dbReference type="GeneID" id="71761520"/>
<feature type="transmembrane region" description="Helical" evidence="2">
    <location>
        <begin position="32"/>
        <end position="52"/>
    </location>
</feature>
<dbReference type="EMBL" id="CP095005">
    <property type="protein sequence ID" value="UOO96384.1"/>
    <property type="molecule type" value="Genomic_DNA"/>
</dbReference>
<keyword evidence="2" id="KW-0812">Transmembrane</keyword>
<evidence type="ECO:0000256" key="1">
    <source>
        <dbReference type="SAM" id="MobiDB-lite"/>
    </source>
</evidence>
<feature type="region of interest" description="Disordered" evidence="1">
    <location>
        <begin position="1"/>
        <end position="26"/>
    </location>
</feature>
<reference evidence="3" key="1">
    <citation type="journal article" date="2014" name="Int. J. Syst. Evol. Microbiol.">
        <title>Complete genome sequence of Corynebacterium casei LMG S-19264T (=DSM 44701T), isolated from a smear-ripened cheese.</title>
        <authorList>
            <consortium name="US DOE Joint Genome Institute (JGI-PGF)"/>
            <person name="Walter F."/>
            <person name="Albersmeier A."/>
            <person name="Kalinowski J."/>
            <person name="Ruckert C."/>
        </authorList>
    </citation>
    <scope>NUCLEOTIDE SEQUENCE</scope>
    <source>
        <strain evidence="3">JCM 12289</strain>
    </source>
</reference>
<evidence type="ECO:0000313" key="4">
    <source>
        <dbReference type="EMBL" id="UOO96384.1"/>
    </source>
</evidence>
<reference evidence="3" key="3">
    <citation type="submission" date="2023-12" db="EMBL/GenBank/DDBJ databases">
        <authorList>
            <person name="Sun Q."/>
            <person name="Inoue M."/>
        </authorList>
    </citation>
    <scope>NUCLEOTIDE SEQUENCE</scope>
    <source>
        <strain evidence="3">JCM 12289</strain>
    </source>
</reference>
<accession>A0AAV3SKE1</accession>
<sequence>MDRDDRISDDGSQTEEETSDDPSTPNLLSRILVTWIELTVVAITGGLAGASIGGPVGFILSLATALLTVAIVFHNVNELVKEWLRFGQGV</sequence>
<proteinExistence type="predicted"/>
<dbReference type="Proteomes" id="UP001500962">
    <property type="component" value="Unassembled WGS sequence"/>
</dbReference>
<keyword evidence="2" id="KW-0472">Membrane</keyword>
<dbReference type="Proteomes" id="UP000830542">
    <property type="component" value="Chromosome"/>
</dbReference>
<dbReference type="AlphaFoldDB" id="A0AAV3SKE1"/>